<organism evidence="1 2">
    <name type="scientific">Telluria mixta</name>
    <dbReference type="NCBI Taxonomy" id="34071"/>
    <lineage>
        <taxon>Bacteria</taxon>
        <taxon>Pseudomonadati</taxon>
        <taxon>Pseudomonadota</taxon>
        <taxon>Betaproteobacteria</taxon>
        <taxon>Burkholderiales</taxon>
        <taxon>Oxalobacteraceae</taxon>
        <taxon>Telluria group</taxon>
        <taxon>Telluria</taxon>
    </lineage>
</organism>
<dbReference type="Proteomes" id="UP001165263">
    <property type="component" value="Unassembled WGS sequence"/>
</dbReference>
<keyword evidence="2" id="KW-1185">Reference proteome</keyword>
<dbReference type="InterPro" id="IPR010732">
    <property type="entry name" value="T6SS_TssG-like"/>
</dbReference>
<proteinExistence type="predicted"/>
<protein>
    <submittedName>
        <fullName evidence="1">Type VI secretion system baseplate subunit TssG</fullName>
    </submittedName>
</protein>
<dbReference type="PANTHER" id="PTHR35564">
    <property type="match status" value="1"/>
</dbReference>
<name>A0ABT2C5I8_9BURK</name>
<dbReference type="NCBIfam" id="TIGR03347">
    <property type="entry name" value="VI_chp_1"/>
    <property type="match status" value="1"/>
</dbReference>
<dbReference type="PANTHER" id="PTHR35564:SF4">
    <property type="entry name" value="CYTOPLASMIC PROTEIN"/>
    <property type="match status" value="1"/>
</dbReference>
<gene>
    <name evidence="1" type="primary">tssG</name>
    <name evidence="1" type="ORF">NX786_25235</name>
</gene>
<reference evidence="1" key="1">
    <citation type="submission" date="2022-08" db="EMBL/GenBank/DDBJ databases">
        <title>Reclassification of Massilia species as members of the genera Telluria, Duganella, Pseudoduganella, Mokoshia gen. nov. and Zemynaea gen. nov. using orthogonal and non-orthogonal genome-based approaches.</title>
        <authorList>
            <person name="Bowman J.P."/>
        </authorList>
    </citation>
    <scope>NUCLEOTIDE SEQUENCE</scope>
    <source>
        <strain evidence="1">LMG 11547</strain>
    </source>
</reference>
<dbReference type="RefSeq" id="WP_259451661.1">
    <property type="nucleotide sequence ID" value="NZ_CP119520.1"/>
</dbReference>
<evidence type="ECO:0000313" key="1">
    <source>
        <dbReference type="EMBL" id="MCS0632643.1"/>
    </source>
</evidence>
<evidence type="ECO:0000313" key="2">
    <source>
        <dbReference type="Proteomes" id="UP001165263"/>
    </source>
</evidence>
<dbReference type="EMBL" id="JANUHC010000010">
    <property type="protein sequence ID" value="MCS0632643.1"/>
    <property type="molecule type" value="Genomic_DNA"/>
</dbReference>
<dbReference type="Pfam" id="PF06996">
    <property type="entry name" value="T6SS_TssG"/>
    <property type="match status" value="1"/>
</dbReference>
<sequence>MQTTKREHAAVMIERLLAAPYRYRFTQLLNILVRTLRQQGIPYTRAFSQVLRFRNSLSLAFPASEIESMCVETADATGAPRIHITSAFIGLLGASGTLPLHDTERAASKSSHGTDESWKPFIDLFSNRAVGLFYEAWGKYRVEHGLNTRARDDLLPLLTALGGYRSTSFGSGRPFESVPSEFAAFYAGLLRTRPVAASTVERVLGEYFDVPVRLEEFVGAWDPIPEKIRSTLGVTDPTLGFGAALGTRTWRNDLRVRFHIGPLDEEQAQAFLPHGRSHAALKEMVSLFAVPSVQYEIRLLLKKPCIKPMALRTKGQDRRRLGWNSFLTGTEGKASRPDIRSILRLQMGRQGRGASLLLMIKVPSAPVQYLNRRKSIT</sequence>
<comment type="caution">
    <text evidence="1">The sequence shown here is derived from an EMBL/GenBank/DDBJ whole genome shotgun (WGS) entry which is preliminary data.</text>
</comment>
<accession>A0ABT2C5I8</accession>